<sequence>MFLPQKTIPVSQIEVKCTSICEFVYQCKLAITARVNLRFYLYIIGNFQEQNVGQVIFDKSISFQSHLQGLTDPILMVKRLINPEYLVSSLMFETHPLERPLKSQNGSQRCHYQQQQSICETIQTYDIQLDRVIYAIQCEDWIYCFAAETGSGDNRIISTSNYSEMQKVRVAPNYIKNIMVFQNLNFLFFSENYIIRIQEYRQIDYNTSLQSQVITYEMSAFISNQIIVGDIW</sequence>
<evidence type="ECO:0000313" key="1">
    <source>
        <dbReference type="EMBL" id="CAD8173383.1"/>
    </source>
</evidence>
<comment type="caution">
    <text evidence="1">The sequence shown here is derived from an EMBL/GenBank/DDBJ whole genome shotgun (WGS) entry which is preliminary data.</text>
</comment>
<gene>
    <name evidence="1" type="ORF">POCTA_138.1.T0610296</name>
</gene>
<accession>A0A8S1VA60</accession>
<dbReference type="Proteomes" id="UP000683925">
    <property type="component" value="Unassembled WGS sequence"/>
</dbReference>
<name>A0A8S1VA60_PAROT</name>
<reference evidence="1" key="1">
    <citation type="submission" date="2021-01" db="EMBL/GenBank/DDBJ databases">
        <authorList>
            <consortium name="Genoscope - CEA"/>
            <person name="William W."/>
        </authorList>
    </citation>
    <scope>NUCLEOTIDE SEQUENCE</scope>
</reference>
<dbReference type="EMBL" id="CAJJDP010000060">
    <property type="protein sequence ID" value="CAD8173383.1"/>
    <property type="molecule type" value="Genomic_DNA"/>
</dbReference>
<proteinExistence type="predicted"/>
<protein>
    <submittedName>
        <fullName evidence="1">Uncharacterized protein</fullName>
    </submittedName>
</protein>
<keyword evidence="2" id="KW-1185">Reference proteome</keyword>
<evidence type="ECO:0000313" key="2">
    <source>
        <dbReference type="Proteomes" id="UP000683925"/>
    </source>
</evidence>
<dbReference type="AlphaFoldDB" id="A0A8S1VA60"/>
<organism evidence="1 2">
    <name type="scientific">Paramecium octaurelia</name>
    <dbReference type="NCBI Taxonomy" id="43137"/>
    <lineage>
        <taxon>Eukaryota</taxon>
        <taxon>Sar</taxon>
        <taxon>Alveolata</taxon>
        <taxon>Ciliophora</taxon>
        <taxon>Intramacronucleata</taxon>
        <taxon>Oligohymenophorea</taxon>
        <taxon>Peniculida</taxon>
        <taxon>Parameciidae</taxon>
        <taxon>Paramecium</taxon>
    </lineage>
</organism>